<dbReference type="InterPro" id="IPR038269">
    <property type="entry name" value="SCAN_sf"/>
</dbReference>
<protein>
    <recommendedName>
        <fullName evidence="2">SCAN box domain-containing protein</fullName>
    </recommendedName>
</protein>
<proteinExistence type="predicted"/>
<dbReference type="PANTHER" id="PTHR45935">
    <property type="entry name" value="PROTEIN ZBED8-RELATED"/>
    <property type="match status" value="1"/>
</dbReference>
<keyword evidence="1" id="KW-0539">Nucleus</keyword>
<dbReference type="Pfam" id="PF02023">
    <property type="entry name" value="SCAN"/>
    <property type="match status" value="1"/>
</dbReference>
<evidence type="ECO:0000313" key="3">
    <source>
        <dbReference type="Ensembl" id="ENSCABP00000031066.1"/>
    </source>
</evidence>
<dbReference type="InterPro" id="IPR003309">
    <property type="entry name" value="SCAN_dom"/>
</dbReference>
<feature type="domain" description="SCAN box" evidence="2">
    <location>
        <begin position="36"/>
        <end position="114"/>
    </location>
</feature>
<evidence type="ECO:0000313" key="4">
    <source>
        <dbReference type="Proteomes" id="UP000694404"/>
    </source>
</evidence>
<dbReference type="PROSITE" id="PS50804">
    <property type="entry name" value="SCAN_BOX"/>
    <property type="match status" value="1"/>
</dbReference>
<dbReference type="PANTHER" id="PTHR45935:SF15">
    <property type="entry name" value="SCAN BOX DOMAIN-CONTAINING PROTEIN"/>
    <property type="match status" value="1"/>
</dbReference>
<keyword evidence="4" id="KW-1185">Reference proteome</keyword>
<reference evidence="3" key="1">
    <citation type="submission" date="2025-08" db="UniProtKB">
        <authorList>
            <consortium name="Ensembl"/>
        </authorList>
    </citation>
    <scope>IDENTIFICATION</scope>
</reference>
<reference evidence="3" key="2">
    <citation type="submission" date="2025-09" db="UniProtKB">
        <authorList>
            <consortium name="Ensembl"/>
        </authorList>
    </citation>
    <scope>IDENTIFICATION</scope>
</reference>
<dbReference type="InterPro" id="IPR050916">
    <property type="entry name" value="SCAN-C2H2_zinc_finger"/>
</dbReference>
<evidence type="ECO:0000256" key="1">
    <source>
        <dbReference type="ARBA" id="ARBA00023242"/>
    </source>
</evidence>
<organism evidence="3 4">
    <name type="scientific">Chelonoidis abingdonii</name>
    <name type="common">Abingdon island giant tortoise</name>
    <name type="synonym">Testudo abingdonii</name>
    <dbReference type="NCBI Taxonomy" id="106734"/>
    <lineage>
        <taxon>Eukaryota</taxon>
        <taxon>Metazoa</taxon>
        <taxon>Chordata</taxon>
        <taxon>Craniata</taxon>
        <taxon>Vertebrata</taxon>
        <taxon>Euteleostomi</taxon>
        <taxon>Archelosauria</taxon>
        <taxon>Testudinata</taxon>
        <taxon>Testudines</taxon>
        <taxon>Cryptodira</taxon>
        <taxon>Durocryptodira</taxon>
        <taxon>Testudinoidea</taxon>
        <taxon>Testudinidae</taxon>
        <taxon>Chelonoidis</taxon>
    </lineage>
</organism>
<sequence>DSIIAYRGLATEDARDYERMNAAILDALDVSAETFRQRFWGQTYPPGARPRLAAQILKEACRCWLQPEARMAEEVTEQVVLEQFIQILPARGRIWVLRHRPATLGTVVSLMEDFLAAEAPAGPVIRTSTPGRKSILLPNLAKGYWQILEEQQKEDRLLPASGSIIYSTCPSPMLSHLSAGEWTVTDNRVSTHSVGVLDDSYSTAVCWTHIERSRRPTDLRKRP</sequence>
<dbReference type="OMA" id="CWTHIER"/>
<dbReference type="SMART" id="SM00431">
    <property type="entry name" value="SCAN"/>
    <property type="match status" value="1"/>
</dbReference>
<dbReference type="Ensembl" id="ENSCABT00000034054.1">
    <property type="protein sequence ID" value="ENSCABP00000031066.1"/>
    <property type="gene ID" value="ENSCABG00000022705.1"/>
</dbReference>
<dbReference type="Gene3D" id="1.10.4020.10">
    <property type="entry name" value="DNA breaking-rejoining enzymes"/>
    <property type="match status" value="1"/>
</dbReference>
<dbReference type="GeneTree" id="ENSGT01030000234795"/>
<dbReference type="Proteomes" id="UP000694404">
    <property type="component" value="Unplaced"/>
</dbReference>
<name>A0A8C0QSC8_CHEAB</name>
<dbReference type="SUPFAM" id="SSF47353">
    <property type="entry name" value="Retrovirus capsid dimerization domain-like"/>
    <property type="match status" value="1"/>
</dbReference>
<evidence type="ECO:0000259" key="2">
    <source>
        <dbReference type="PROSITE" id="PS50804"/>
    </source>
</evidence>
<dbReference type="AlphaFoldDB" id="A0A8C0QSC8"/>
<accession>A0A8C0QSC8</accession>